<keyword evidence="2" id="KW-1185">Reference proteome</keyword>
<organism evidence="1 2">
    <name type="scientific">Mola mola</name>
    <name type="common">Ocean sunfish</name>
    <name type="synonym">Tetraodon mola</name>
    <dbReference type="NCBI Taxonomy" id="94237"/>
    <lineage>
        <taxon>Eukaryota</taxon>
        <taxon>Metazoa</taxon>
        <taxon>Chordata</taxon>
        <taxon>Craniata</taxon>
        <taxon>Vertebrata</taxon>
        <taxon>Euteleostomi</taxon>
        <taxon>Actinopterygii</taxon>
        <taxon>Neopterygii</taxon>
        <taxon>Teleostei</taxon>
        <taxon>Neoteleostei</taxon>
        <taxon>Acanthomorphata</taxon>
        <taxon>Eupercaria</taxon>
        <taxon>Tetraodontiformes</taxon>
        <taxon>Molidae</taxon>
        <taxon>Mola</taxon>
    </lineage>
</organism>
<protein>
    <submittedName>
        <fullName evidence="1">Uncharacterized protein</fullName>
    </submittedName>
</protein>
<evidence type="ECO:0000313" key="2">
    <source>
        <dbReference type="Proteomes" id="UP000261620"/>
    </source>
</evidence>
<sequence length="64" mass="7328">MGIGGEILKMPQVCTWWPSTNISGLIQATGWFWGGSICICLPLLHTASQRWAIYVYDIYHYCYL</sequence>
<reference evidence="1" key="2">
    <citation type="submission" date="2025-09" db="UniProtKB">
        <authorList>
            <consortium name="Ensembl"/>
        </authorList>
    </citation>
    <scope>IDENTIFICATION</scope>
</reference>
<dbReference type="Proteomes" id="UP000261620">
    <property type="component" value="Unplaced"/>
</dbReference>
<name>A0A3Q3X075_MOLML</name>
<dbReference type="AlphaFoldDB" id="A0A3Q3X075"/>
<reference evidence="1" key="1">
    <citation type="submission" date="2025-08" db="UniProtKB">
        <authorList>
            <consortium name="Ensembl"/>
        </authorList>
    </citation>
    <scope>IDENTIFICATION</scope>
</reference>
<dbReference type="Ensembl" id="ENSMMOT00000024621.1">
    <property type="protein sequence ID" value="ENSMMOP00000024213.1"/>
    <property type="gene ID" value="ENSMMOG00000018423.1"/>
</dbReference>
<accession>A0A3Q3X075</accession>
<evidence type="ECO:0000313" key="1">
    <source>
        <dbReference type="Ensembl" id="ENSMMOP00000024213.1"/>
    </source>
</evidence>
<proteinExistence type="predicted"/>